<dbReference type="Pfam" id="PF00364">
    <property type="entry name" value="Biotin_lipoyl"/>
    <property type="match status" value="1"/>
</dbReference>
<dbReference type="Gene3D" id="4.10.320.10">
    <property type="entry name" value="E3-binding domain"/>
    <property type="match status" value="1"/>
</dbReference>
<dbReference type="Pfam" id="PF02817">
    <property type="entry name" value="E3_binding"/>
    <property type="match status" value="1"/>
</dbReference>
<keyword evidence="5 9" id="KW-0450">Lipoyl</keyword>
<dbReference type="InterPro" id="IPR050743">
    <property type="entry name" value="2-oxoacid_DH_E2_comp"/>
</dbReference>
<evidence type="ECO:0000256" key="1">
    <source>
        <dbReference type="ARBA" id="ARBA00001938"/>
    </source>
</evidence>
<dbReference type="InterPro" id="IPR023213">
    <property type="entry name" value="CAT-like_dom_sf"/>
</dbReference>
<feature type="compositionally biased region" description="Basic and acidic residues" evidence="10">
    <location>
        <begin position="80"/>
        <end position="94"/>
    </location>
</feature>
<evidence type="ECO:0000256" key="8">
    <source>
        <dbReference type="ARBA" id="ARBA00048370"/>
    </source>
</evidence>
<dbReference type="OrthoDB" id="9805770at2"/>
<evidence type="ECO:0000259" key="12">
    <source>
        <dbReference type="PROSITE" id="PS51826"/>
    </source>
</evidence>
<evidence type="ECO:0000256" key="10">
    <source>
        <dbReference type="SAM" id="MobiDB-lite"/>
    </source>
</evidence>
<comment type="similarity">
    <text evidence="2 9">Belongs to the 2-oxoacid dehydrogenase family.</text>
</comment>
<keyword evidence="4 9" id="KW-0808">Transferase</keyword>
<dbReference type="Proteomes" id="UP000034287">
    <property type="component" value="Unassembled WGS sequence"/>
</dbReference>
<evidence type="ECO:0000256" key="6">
    <source>
        <dbReference type="ARBA" id="ARBA00023315"/>
    </source>
</evidence>
<name>A0A0M2SS09_9STAP</name>
<evidence type="ECO:0000259" key="11">
    <source>
        <dbReference type="PROSITE" id="PS50968"/>
    </source>
</evidence>
<dbReference type="PANTHER" id="PTHR43178">
    <property type="entry name" value="DIHYDROLIPOAMIDE ACETYLTRANSFERASE COMPONENT OF PYRUVATE DEHYDROGENASE COMPLEX"/>
    <property type="match status" value="1"/>
</dbReference>
<dbReference type="AlphaFoldDB" id="A0A0M2SS09"/>
<dbReference type="SUPFAM" id="SSF52777">
    <property type="entry name" value="CoA-dependent acyltransferases"/>
    <property type="match status" value="1"/>
</dbReference>
<dbReference type="GO" id="GO:0004742">
    <property type="term" value="F:dihydrolipoyllysine-residue acetyltransferase activity"/>
    <property type="evidence" value="ECO:0007669"/>
    <property type="project" value="UniProtKB-EC"/>
</dbReference>
<dbReference type="InterPro" id="IPR001078">
    <property type="entry name" value="2-oxoacid_DH_actylTfrase"/>
</dbReference>
<proteinExistence type="inferred from homology"/>
<accession>A0A0M2SS09</accession>
<dbReference type="PANTHER" id="PTHR43178:SF5">
    <property type="entry name" value="LIPOAMIDE ACYLTRANSFERASE COMPONENT OF BRANCHED-CHAIN ALPHA-KETO ACID DEHYDROGENASE COMPLEX, MITOCHONDRIAL"/>
    <property type="match status" value="1"/>
</dbReference>
<dbReference type="InterPro" id="IPR011053">
    <property type="entry name" value="Single_hybrid_motif"/>
</dbReference>
<evidence type="ECO:0000256" key="9">
    <source>
        <dbReference type="RuleBase" id="RU003423"/>
    </source>
</evidence>
<keyword evidence="6 9" id="KW-0012">Acyltransferase</keyword>
<dbReference type="SUPFAM" id="SSF47005">
    <property type="entry name" value="Peripheral subunit-binding domain of 2-oxo acid dehydrogenase complex"/>
    <property type="match status" value="1"/>
</dbReference>
<comment type="cofactor">
    <cofactor evidence="1 9">
        <name>(R)-lipoate</name>
        <dbReference type="ChEBI" id="CHEBI:83088"/>
    </cofactor>
</comment>
<protein>
    <recommendedName>
        <fullName evidence="9">Dihydrolipoamide acetyltransferase component of pyruvate dehydrogenase complex</fullName>
        <ecNumber evidence="9">2.3.1.-</ecNumber>
    </recommendedName>
</protein>
<feature type="domain" description="Peripheral subunit-binding (PSBD)" evidence="12">
    <location>
        <begin position="129"/>
        <end position="166"/>
    </location>
</feature>
<dbReference type="EC" id="2.3.1.-" evidence="9"/>
<evidence type="ECO:0000256" key="2">
    <source>
        <dbReference type="ARBA" id="ARBA00007317"/>
    </source>
</evidence>
<comment type="subunit">
    <text evidence="3">Forms a 24-polypeptide structural core with octahedral symmetry.</text>
</comment>
<comment type="function">
    <text evidence="7">The pyruvate dehydrogenase complex catalyzes the overall conversion of pyruvate to acetyl-CoA and CO(2). It contains multiple copies of three enzymatic components: pyruvate dehydrogenase (E1), dihydrolipoamide acetyltransferase (E2) and lipoamide dehydrogenase (E3).</text>
</comment>
<evidence type="ECO:0000256" key="7">
    <source>
        <dbReference type="ARBA" id="ARBA00025211"/>
    </source>
</evidence>
<dbReference type="Gene3D" id="2.40.50.100">
    <property type="match status" value="1"/>
</dbReference>
<comment type="caution">
    <text evidence="13">The sequence shown here is derived from an EMBL/GenBank/DDBJ whole genome shotgun (WGS) entry which is preliminary data.</text>
</comment>
<dbReference type="PATRIC" id="fig|1432562.3.peg.585"/>
<dbReference type="Pfam" id="PF00198">
    <property type="entry name" value="2-oxoacid_dh"/>
    <property type="match status" value="1"/>
</dbReference>
<dbReference type="GO" id="GO:0005737">
    <property type="term" value="C:cytoplasm"/>
    <property type="evidence" value="ECO:0007669"/>
    <property type="project" value="TreeGrafter"/>
</dbReference>
<dbReference type="PROSITE" id="PS50968">
    <property type="entry name" value="BIOTINYL_LIPOYL"/>
    <property type="match status" value="1"/>
</dbReference>
<dbReference type="STRING" id="1432562.WN59_02850"/>
<sequence length="419" mass="45236">MGYEFRLPDIGEGLTESDITGWLKSVGDHVEEDEPLLEIQNDKSVVEITSPVTGIVEDIKIKSGTAKVGDVLVTIDDGSGETRAEPEEPVREPAAKTAGNSTEPGGEEKAGAALVNPKFIVDGVDIRMLAVPSVRKYAKTKGAELTEVEGTGRKGRITKKDIDRHLDSSGTDADRQGAAAEEEFFCRHESLSPMRKAISNALLDSVSKAPQVTVFDAVDARGLIAHRDRFKGQAADRGVRLTYTAYAVLAMASLLKRHPVLNSEIDDGTGDLRIKEFCNIGVAVDAPSGLLVPNIKHADRMNLLEIADGITDMGDRARDGKLTSYDMEYGSITVTNTGPMSSSGVHMTPLLNYPEAAILGLGRIQDEAVVNGEKEIEVRPVMKLSFTFDHRIIDGAHATQIIEDLKVFLADPETILFEG</sequence>
<dbReference type="InterPro" id="IPR003016">
    <property type="entry name" value="2-oxoA_DH_lipoyl-BS"/>
</dbReference>
<comment type="catalytic activity">
    <reaction evidence="8">
        <text>N(6)-[(R)-dihydrolipoyl]-L-lysyl-[protein] + acetyl-CoA = N(6)-[(R)-S(8)-acetyldihydrolipoyl]-L-lysyl-[protein] + CoA</text>
        <dbReference type="Rhea" id="RHEA:17017"/>
        <dbReference type="Rhea" id="RHEA-COMP:10475"/>
        <dbReference type="Rhea" id="RHEA-COMP:10478"/>
        <dbReference type="ChEBI" id="CHEBI:57287"/>
        <dbReference type="ChEBI" id="CHEBI:57288"/>
        <dbReference type="ChEBI" id="CHEBI:83100"/>
        <dbReference type="ChEBI" id="CHEBI:83111"/>
        <dbReference type="EC" id="2.3.1.12"/>
    </reaction>
</comment>
<evidence type="ECO:0000313" key="13">
    <source>
        <dbReference type="EMBL" id="KKK35772.1"/>
    </source>
</evidence>
<evidence type="ECO:0000256" key="4">
    <source>
        <dbReference type="ARBA" id="ARBA00022679"/>
    </source>
</evidence>
<dbReference type="RefSeq" id="WP_046512232.1">
    <property type="nucleotide sequence ID" value="NZ_LAYZ01000001.1"/>
</dbReference>
<feature type="region of interest" description="Disordered" evidence="10">
    <location>
        <begin position="77"/>
        <end position="110"/>
    </location>
</feature>
<dbReference type="Gene3D" id="3.30.559.10">
    <property type="entry name" value="Chloramphenicol acetyltransferase-like domain"/>
    <property type="match status" value="1"/>
</dbReference>
<keyword evidence="14" id="KW-1185">Reference proteome</keyword>
<evidence type="ECO:0000313" key="14">
    <source>
        <dbReference type="Proteomes" id="UP000034287"/>
    </source>
</evidence>
<reference evidence="13 14" key="1">
    <citation type="submission" date="2015-04" db="EMBL/GenBank/DDBJ databases">
        <title>Taxonomic description and genome sequence of Salinicoccus sediminis sp. nov., a novel hyper halotolerant bacterium isolated from marine sediment.</title>
        <authorList>
            <person name="Mathan Kumar R."/>
            <person name="Kaur G."/>
            <person name="Kumar N."/>
            <person name="Kumar A."/>
            <person name="Singh N.K."/>
            <person name="Kaur N."/>
            <person name="Mayilraj S."/>
        </authorList>
    </citation>
    <scope>NUCLEOTIDE SEQUENCE [LARGE SCALE GENOMIC DNA]</scope>
    <source>
        <strain evidence="13 14">SV-16</strain>
    </source>
</reference>
<organism evidence="13 14">
    <name type="scientific">Salinicoccus sediminis</name>
    <dbReference type="NCBI Taxonomy" id="1432562"/>
    <lineage>
        <taxon>Bacteria</taxon>
        <taxon>Bacillati</taxon>
        <taxon>Bacillota</taxon>
        <taxon>Bacilli</taxon>
        <taxon>Bacillales</taxon>
        <taxon>Staphylococcaceae</taxon>
        <taxon>Salinicoccus</taxon>
    </lineage>
</organism>
<dbReference type="InterPro" id="IPR000089">
    <property type="entry name" value="Biotin_lipoyl"/>
</dbReference>
<feature type="domain" description="Lipoyl-binding" evidence="11">
    <location>
        <begin position="2"/>
        <end position="76"/>
    </location>
</feature>
<dbReference type="InterPro" id="IPR004167">
    <property type="entry name" value="PSBD"/>
</dbReference>
<evidence type="ECO:0000256" key="5">
    <source>
        <dbReference type="ARBA" id="ARBA00022823"/>
    </source>
</evidence>
<dbReference type="GO" id="GO:0031405">
    <property type="term" value="F:lipoic acid binding"/>
    <property type="evidence" value="ECO:0007669"/>
    <property type="project" value="TreeGrafter"/>
</dbReference>
<dbReference type="PROSITE" id="PS00189">
    <property type="entry name" value="LIPOYL"/>
    <property type="match status" value="1"/>
</dbReference>
<dbReference type="PROSITE" id="PS51826">
    <property type="entry name" value="PSBD"/>
    <property type="match status" value="1"/>
</dbReference>
<gene>
    <name evidence="13" type="ORF">WN59_02850</name>
</gene>
<dbReference type="EMBL" id="LAYZ01000001">
    <property type="protein sequence ID" value="KKK35772.1"/>
    <property type="molecule type" value="Genomic_DNA"/>
</dbReference>
<dbReference type="SUPFAM" id="SSF51230">
    <property type="entry name" value="Single hybrid motif"/>
    <property type="match status" value="1"/>
</dbReference>
<dbReference type="CDD" id="cd06849">
    <property type="entry name" value="lipoyl_domain"/>
    <property type="match status" value="1"/>
</dbReference>
<evidence type="ECO:0000256" key="3">
    <source>
        <dbReference type="ARBA" id="ARBA00011484"/>
    </source>
</evidence>
<dbReference type="InterPro" id="IPR036625">
    <property type="entry name" value="E3-bd_dom_sf"/>
</dbReference>